<comment type="caution">
    <text evidence="1">The sequence shown here is derived from an EMBL/GenBank/DDBJ whole genome shotgun (WGS) entry which is preliminary data.</text>
</comment>
<dbReference type="Proteomes" id="UP001234297">
    <property type="component" value="Chromosome 11"/>
</dbReference>
<dbReference type="EMBL" id="CM056819">
    <property type="protein sequence ID" value="KAJ8624685.1"/>
    <property type="molecule type" value="Genomic_DNA"/>
</dbReference>
<organism evidence="1 2">
    <name type="scientific">Persea americana</name>
    <name type="common">Avocado</name>
    <dbReference type="NCBI Taxonomy" id="3435"/>
    <lineage>
        <taxon>Eukaryota</taxon>
        <taxon>Viridiplantae</taxon>
        <taxon>Streptophyta</taxon>
        <taxon>Embryophyta</taxon>
        <taxon>Tracheophyta</taxon>
        <taxon>Spermatophyta</taxon>
        <taxon>Magnoliopsida</taxon>
        <taxon>Magnoliidae</taxon>
        <taxon>Laurales</taxon>
        <taxon>Lauraceae</taxon>
        <taxon>Persea</taxon>
    </lineage>
</organism>
<reference evidence="1 2" key="1">
    <citation type="journal article" date="2022" name="Hortic Res">
        <title>A haplotype resolved chromosomal level avocado genome allows analysis of novel avocado genes.</title>
        <authorList>
            <person name="Nath O."/>
            <person name="Fletcher S.J."/>
            <person name="Hayward A."/>
            <person name="Shaw L.M."/>
            <person name="Masouleh A.K."/>
            <person name="Furtado A."/>
            <person name="Henry R.J."/>
            <person name="Mitter N."/>
        </authorList>
    </citation>
    <scope>NUCLEOTIDE SEQUENCE [LARGE SCALE GENOMIC DNA]</scope>
    <source>
        <strain evidence="2">cv. Hass</strain>
    </source>
</reference>
<accession>A0ACC2KUE4</accession>
<name>A0ACC2KUE4_PERAE</name>
<gene>
    <name evidence="1" type="ORF">MRB53_033215</name>
</gene>
<sequence>MENTKDSCGGEKPIQENPNPDLETESNPSSHQPSRTPFTSLSQFDADLALARTLQEQERAYMMLRMNGGDGGEYESSDGGSFVYEDEEVDPDDDDDDDDENGESDGGEDAFDVHARVDGEEELGARARAHFGREAFDSDEAYARALQDAEEREVAVHLMALAGIHDCNKLEFWLVIIVLVFIWGVGGLT</sequence>
<proteinExistence type="predicted"/>
<evidence type="ECO:0000313" key="1">
    <source>
        <dbReference type="EMBL" id="KAJ8624685.1"/>
    </source>
</evidence>
<evidence type="ECO:0000313" key="2">
    <source>
        <dbReference type="Proteomes" id="UP001234297"/>
    </source>
</evidence>
<protein>
    <submittedName>
        <fullName evidence="1">Uncharacterized protein</fullName>
    </submittedName>
</protein>
<keyword evidence="2" id="KW-1185">Reference proteome</keyword>